<dbReference type="Gene3D" id="3.40.50.720">
    <property type="entry name" value="NAD(P)-binding Rossmann-like Domain"/>
    <property type="match status" value="1"/>
</dbReference>
<dbReference type="InterPro" id="IPR036291">
    <property type="entry name" value="NAD(P)-bd_dom_sf"/>
</dbReference>
<dbReference type="PRINTS" id="PR00072">
    <property type="entry name" value="MALOXRDTASE"/>
</dbReference>
<evidence type="ECO:0000256" key="2">
    <source>
        <dbReference type="ARBA" id="ARBA00023002"/>
    </source>
</evidence>
<dbReference type="EMBL" id="JABVEC010000006">
    <property type="protein sequence ID" value="MBC6465933.1"/>
    <property type="molecule type" value="Genomic_DNA"/>
</dbReference>
<name>A0ABR7LMK5_9ACTN</name>
<dbReference type="InterPro" id="IPR001891">
    <property type="entry name" value="Malic_OxRdtase"/>
</dbReference>
<keyword evidence="3" id="KW-0479">Metal-binding</keyword>
<comment type="similarity">
    <text evidence="1 3">Belongs to the malic enzymes family.</text>
</comment>
<keyword evidence="7" id="KW-1185">Reference proteome</keyword>
<evidence type="ECO:0000256" key="3">
    <source>
        <dbReference type="RuleBase" id="RU003427"/>
    </source>
</evidence>
<dbReference type="Gene3D" id="3.40.50.10380">
    <property type="entry name" value="Malic enzyme, N-terminal domain"/>
    <property type="match status" value="1"/>
</dbReference>
<sequence>MASVPSVSYSITVRLEVPAGGRAVSQITHVVEHSGGIVSALDVTTAGHEKLRIDVTIATRDTEHAEAIVQAVEAVEDVKIHKVSDRTFLMHLGGKIEMRSKVPLRTRDELSMAYTPGVARVSLAIARNPDDVRRLTIKRNSVAVVTDGSAVLGLGNIGPEAALPVMEGKAALFKRFAEIDAWPICLDTQDTDEIVRTVQIIAPAFGGINLEDISAPRCFEVEARLRELLDIPVFHDDQHGTAICVVAALTNALRVVGKDIGSVRVAMAGAGAAGTAILKLLLHAGVRDVTVCDFRGAVHRGRDDLDESLRWIAENTNADNYAGDLRGAVKDADVFIGVSAPGILSGDDIATMSSDAIVFALANPEPEVSPDDAREHAAVVATGRSDYPNQINNVLAFPGVFRGLLDAQSRTVNSAMLLAAAKALAAVVTDEELGPNYIVPSVFHADVTQAVAAAVREAAGGRSRTEV</sequence>
<organism evidence="6 7">
    <name type="scientific">Actinomadura alba</name>
    <dbReference type="NCBI Taxonomy" id="406431"/>
    <lineage>
        <taxon>Bacteria</taxon>
        <taxon>Bacillati</taxon>
        <taxon>Actinomycetota</taxon>
        <taxon>Actinomycetes</taxon>
        <taxon>Streptosporangiales</taxon>
        <taxon>Thermomonosporaceae</taxon>
        <taxon>Actinomadura</taxon>
    </lineage>
</organism>
<evidence type="ECO:0000313" key="7">
    <source>
        <dbReference type="Proteomes" id="UP000805614"/>
    </source>
</evidence>
<evidence type="ECO:0000256" key="1">
    <source>
        <dbReference type="ARBA" id="ARBA00008785"/>
    </source>
</evidence>
<feature type="domain" description="Malic enzyme N-terminal" evidence="5">
    <location>
        <begin position="93"/>
        <end position="226"/>
    </location>
</feature>
<protein>
    <submittedName>
        <fullName evidence="6">NAD-dependent malic enzyme</fullName>
    </submittedName>
</protein>
<dbReference type="InterPro" id="IPR037062">
    <property type="entry name" value="Malic_N_dom_sf"/>
</dbReference>
<dbReference type="PIRSF" id="PIRSF000106">
    <property type="entry name" value="ME"/>
    <property type="match status" value="1"/>
</dbReference>
<dbReference type="InterPro" id="IPR051674">
    <property type="entry name" value="Malate_Decarboxylase"/>
</dbReference>
<dbReference type="Proteomes" id="UP000805614">
    <property type="component" value="Unassembled WGS sequence"/>
</dbReference>
<dbReference type="Pfam" id="PF00390">
    <property type="entry name" value="malic"/>
    <property type="match status" value="1"/>
</dbReference>
<dbReference type="SUPFAM" id="SSF53223">
    <property type="entry name" value="Aminoacid dehydrogenase-like, N-terminal domain"/>
    <property type="match status" value="1"/>
</dbReference>
<accession>A0ABR7LMK5</accession>
<dbReference type="SUPFAM" id="SSF51735">
    <property type="entry name" value="NAD(P)-binding Rossmann-fold domains"/>
    <property type="match status" value="1"/>
</dbReference>
<gene>
    <name evidence="6" type="ORF">HKK74_10540</name>
</gene>
<reference evidence="6 7" key="1">
    <citation type="submission" date="2020-06" db="EMBL/GenBank/DDBJ databases">
        <title>Actinomadura xiongansis sp. nov., isolated from soil of Baiyangdian.</title>
        <authorList>
            <person name="Zhang X."/>
        </authorList>
    </citation>
    <scope>NUCLEOTIDE SEQUENCE [LARGE SCALE GENOMIC DNA]</scope>
    <source>
        <strain evidence="6 7">HBUM206468</strain>
    </source>
</reference>
<dbReference type="PANTHER" id="PTHR43237">
    <property type="entry name" value="NADP-DEPENDENT MALIC ENZYME"/>
    <property type="match status" value="1"/>
</dbReference>
<evidence type="ECO:0000313" key="6">
    <source>
        <dbReference type="EMBL" id="MBC6465933.1"/>
    </source>
</evidence>
<dbReference type="SMART" id="SM00919">
    <property type="entry name" value="Malic_M"/>
    <property type="match status" value="1"/>
</dbReference>
<dbReference type="SMART" id="SM01274">
    <property type="entry name" value="malic"/>
    <property type="match status" value="1"/>
</dbReference>
<dbReference type="Pfam" id="PF03949">
    <property type="entry name" value="Malic_M"/>
    <property type="match status" value="1"/>
</dbReference>
<dbReference type="InterPro" id="IPR046346">
    <property type="entry name" value="Aminoacid_DH-like_N_sf"/>
</dbReference>
<dbReference type="RefSeq" id="WP_187242948.1">
    <property type="nucleotide sequence ID" value="NZ_BAAAOK010000028.1"/>
</dbReference>
<comment type="caution">
    <text evidence="6">The sequence shown here is derived from an EMBL/GenBank/DDBJ whole genome shotgun (WGS) entry which is preliminary data.</text>
</comment>
<dbReference type="InterPro" id="IPR012302">
    <property type="entry name" value="Malic_NAD-bd"/>
</dbReference>
<feature type="domain" description="Malic enzyme NAD-binding" evidence="4">
    <location>
        <begin position="238"/>
        <end position="460"/>
    </location>
</feature>
<proteinExistence type="inferred from homology"/>
<dbReference type="PANTHER" id="PTHR43237:SF4">
    <property type="entry name" value="NADP-DEPENDENT MALIC ENZYME"/>
    <property type="match status" value="1"/>
</dbReference>
<dbReference type="InterPro" id="IPR012301">
    <property type="entry name" value="Malic_N_dom"/>
</dbReference>
<evidence type="ECO:0000259" key="5">
    <source>
        <dbReference type="SMART" id="SM01274"/>
    </source>
</evidence>
<evidence type="ECO:0000259" key="4">
    <source>
        <dbReference type="SMART" id="SM00919"/>
    </source>
</evidence>
<keyword evidence="2" id="KW-0560">Oxidoreductase</keyword>